<dbReference type="FunFam" id="1.20.272.10:FF:000005">
    <property type="entry name" value="Replication factor C subunit 1"/>
    <property type="match status" value="1"/>
</dbReference>
<evidence type="ECO:0000313" key="14">
    <source>
        <dbReference type="Proteomes" id="UP000789739"/>
    </source>
</evidence>
<dbReference type="CDD" id="cd17752">
    <property type="entry name" value="BRCT_RFC1"/>
    <property type="match status" value="1"/>
</dbReference>
<comment type="similarity">
    <text evidence="2 10">Belongs to the activator 1 large subunit family.</text>
</comment>
<dbReference type="CDD" id="cd00009">
    <property type="entry name" value="AAA"/>
    <property type="match status" value="1"/>
</dbReference>
<evidence type="ECO:0000256" key="8">
    <source>
        <dbReference type="ARBA" id="ARBA00023125"/>
    </source>
</evidence>
<dbReference type="Gene3D" id="1.10.8.60">
    <property type="match status" value="1"/>
</dbReference>
<dbReference type="SUPFAM" id="SSF48019">
    <property type="entry name" value="post-AAA+ oligomerization domain-like"/>
    <property type="match status" value="1"/>
</dbReference>
<dbReference type="GO" id="GO:0003677">
    <property type="term" value="F:DNA binding"/>
    <property type="evidence" value="ECO:0007669"/>
    <property type="project" value="UniProtKB-KW"/>
</dbReference>
<dbReference type="Pfam" id="PF08519">
    <property type="entry name" value="RFC1"/>
    <property type="match status" value="1"/>
</dbReference>
<feature type="compositionally biased region" description="Low complexity" evidence="11">
    <location>
        <begin position="827"/>
        <end position="845"/>
    </location>
</feature>
<dbReference type="Gene3D" id="3.40.50.10190">
    <property type="entry name" value="BRCT domain"/>
    <property type="match status" value="1"/>
</dbReference>
<feature type="region of interest" description="Disordered" evidence="11">
    <location>
        <begin position="774"/>
        <end position="845"/>
    </location>
</feature>
<dbReference type="InterPro" id="IPR001357">
    <property type="entry name" value="BRCT_dom"/>
</dbReference>
<name>A0A9N9AYG9_9GLOM</name>
<dbReference type="InterPro" id="IPR003959">
    <property type="entry name" value="ATPase_AAA_core"/>
</dbReference>
<feature type="compositionally biased region" description="Basic and acidic residues" evidence="11">
    <location>
        <begin position="46"/>
        <end position="56"/>
    </location>
</feature>
<dbReference type="InterPro" id="IPR013725">
    <property type="entry name" value="DNA_replication_fac_RFC1_C"/>
</dbReference>
<dbReference type="GO" id="GO:0016887">
    <property type="term" value="F:ATP hydrolysis activity"/>
    <property type="evidence" value="ECO:0007669"/>
    <property type="project" value="InterPro"/>
</dbReference>
<dbReference type="SUPFAM" id="SSF52113">
    <property type="entry name" value="BRCT domain"/>
    <property type="match status" value="1"/>
</dbReference>
<evidence type="ECO:0000256" key="7">
    <source>
        <dbReference type="ARBA" id="ARBA00022840"/>
    </source>
</evidence>
<evidence type="ECO:0000313" key="13">
    <source>
        <dbReference type="EMBL" id="CAG8547181.1"/>
    </source>
</evidence>
<dbReference type="InterPro" id="IPR027417">
    <property type="entry name" value="P-loop_NTPase"/>
</dbReference>
<dbReference type="InterPro" id="IPR008921">
    <property type="entry name" value="DNA_pol3_clamp-load_cplx_C"/>
</dbReference>
<dbReference type="GO" id="GO:0005634">
    <property type="term" value="C:nucleus"/>
    <property type="evidence" value="ECO:0007669"/>
    <property type="project" value="UniProtKB-SubCell"/>
</dbReference>
<dbReference type="GO" id="GO:0005524">
    <property type="term" value="F:ATP binding"/>
    <property type="evidence" value="ECO:0007669"/>
    <property type="project" value="UniProtKB-UniRule"/>
</dbReference>
<dbReference type="InterPro" id="IPR036420">
    <property type="entry name" value="BRCT_dom_sf"/>
</dbReference>
<keyword evidence="14" id="KW-1185">Reference proteome</keyword>
<evidence type="ECO:0000256" key="6">
    <source>
        <dbReference type="ARBA" id="ARBA00022741"/>
    </source>
</evidence>
<feature type="region of interest" description="Disordered" evidence="11">
    <location>
        <begin position="1"/>
        <end position="87"/>
    </location>
</feature>
<dbReference type="Pfam" id="PF25361">
    <property type="entry name" value="AAA_lid_RFC1"/>
    <property type="match status" value="1"/>
</dbReference>
<dbReference type="Gene3D" id="3.40.50.300">
    <property type="entry name" value="P-loop containing nucleotide triphosphate hydrolases"/>
    <property type="match status" value="1"/>
</dbReference>
<proteinExistence type="inferred from homology"/>
<evidence type="ECO:0000256" key="4">
    <source>
        <dbReference type="ARBA" id="ARBA00022553"/>
    </source>
</evidence>
<reference evidence="13" key="1">
    <citation type="submission" date="2021-06" db="EMBL/GenBank/DDBJ databases">
        <authorList>
            <person name="Kallberg Y."/>
            <person name="Tangrot J."/>
            <person name="Rosling A."/>
        </authorList>
    </citation>
    <scope>NUCLEOTIDE SEQUENCE</scope>
    <source>
        <strain evidence="13">BR232B</strain>
    </source>
</reference>
<evidence type="ECO:0000256" key="10">
    <source>
        <dbReference type="PIRNR" id="PIRNR036578"/>
    </source>
</evidence>
<feature type="compositionally biased region" description="Basic and acidic residues" evidence="11">
    <location>
        <begin position="66"/>
        <end position="75"/>
    </location>
</feature>
<evidence type="ECO:0000256" key="9">
    <source>
        <dbReference type="ARBA" id="ARBA00023242"/>
    </source>
</evidence>
<dbReference type="SMART" id="SM00382">
    <property type="entry name" value="AAA"/>
    <property type="match status" value="1"/>
</dbReference>
<evidence type="ECO:0000256" key="3">
    <source>
        <dbReference type="ARBA" id="ARBA00020401"/>
    </source>
</evidence>
<keyword evidence="9 10" id="KW-0539">Nucleus</keyword>
<feature type="domain" description="BRCT" evidence="12">
    <location>
        <begin position="111"/>
        <end position="189"/>
    </location>
</feature>
<dbReference type="PROSITE" id="PS50172">
    <property type="entry name" value="BRCT"/>
    <property type="match status" value="1"/>
</dbReference>
<dbReference type="Proteomes" id="UP000789739">
    <property type="component" value="Unassembled WGS sequence"/>
</dbReference>
<dbReference type="PANTHER" id="PTHR23389:SF6">
    <property type="entry name" value="REPLICATION FACTOR C SUBUNIT 1"/>
    <property type="match status" value="1"/>
</dbReference>
<keyword evidence="5 10" id="KW-0235">DNA replication</keyword>
<keyword evidence="8" id="KW-0238">DNA-binding</keyword>
<dbReference type="GO" id="GO:0005663">
    <property type="term" value="C:DNA replication factor C complex"/>
    <property type="evidence" value="ECO:0007669"/>
    <property type="project" value="InterPro"/>
</dbReference>
<organism evidence="13 14">
    <name type="scientific">Paraglomus brasilianum</name>
    <dbReference type="NCBI Taxonomy" id="144538"/>
    <lineage>
        <taxon>Eukaryota</taxon>
        <taxon>Fungi</taxon>
        <taxon>Fungi incertae sedis</taxon>
        <taxon>Mucoromycota</taxon>
        <taxon>Glomeromycotina</taxon>
        <taxon>Glomeromycetes</taxon>
        <taxon>Paraglomerales</taxon>
        <taxon>Paraglomeraceae</taxon>
        <taxon>Paraglomus</taxon>
    </lineage>
</organism>
<dbReference type="OrthoDB" id="446168at2759"/>
<accession>A0A9N9AYG9</accession>
<dbReference type="InterPro" id="IPR012178">
    <property type="entry name" value="RFC1"/>
</dbReference>
<dbReference type="SUPFAM" id="SSF52540">
    <property type="entry name" value="P-loop containing nucleoside triphosphate hydrolases"/>
    <property type="match status" value="1"/>
</dbReference>
<comment type="subcellular location">
    <subcellularLocation>
        <location evidence="1 10">Nucleus</location>
    </subcellularLocation>
</comment>
<dbReference type="Pfam" id="PF00533">
    <property type="entry name" value="BRCT"/>
    <property type="match status" value="1"/>
</dbReference>
<dbReference type="InterPro" id="IPR003593">
    <property type="entry name" value="AAA+_ATPase"/>
</dbReference>
<evidence type="ECO:0000259" key="12">
    <source>
        <dbReference type="PROSITE" id="PS50172"/>
    </source>
</evidence>
<keyword evidence="7 10" id="KW-0067">ATP-binding</keyword>
<gene>
    <name evidence="13" type="ORF">PBRASI_LOCUS4895</name>
</gene>
<dbReference type="EMBL" id="CAJVPI010000535">
    <property type="protein sequence ID" value="CAG8547181.1"/>
    <property type="molecule type" value="Genomic_DNA"/>
</dbReference>
<dbReference type="CDD" id="cd18140">
    <property type="entry name" value="HLD_clamp_RFC"/>
    <property type="match status" value="1"/>
</dbReference>
<dbReference type="Gene3D" id="1.20.272.10">
    <property type="match status" value="1"/>
</dbReference>
<evidence type="ECO:0000256" key="2">
    <source>
        <dbReference type="ARBA" id="ARBA00006116"/>
    </source>
</evidence>
<evidence type="ECO:0000256" key="1">
    <source>
        <dbReference type="ARBA" id="ARBA00004123"/>
    </source>
</evidence>
<dbReference type="PIRSF" id="PIRSF036578">
    <property type="entry name" value="RFC1"/>
    <property type="match status" value="1"/>
</dbReference>
<dbReference type="GO" id="GO:0003689">
    <property type="term" value="F:DNA clamp loader activity"/>
    <property type="evidence" value="ECO:0007669"/>
    <property type="project" value="UniProtKB-UniRule"/>
</dbReference>
<dbReference type="GO" id="GO:0006281">
    <property type="term" value="P:DNA repair"/>
    <property type="evidence" value="ECO:0007669"/>
    <property type="project" value="InterPro"/>
</dbReference>
<dbReference type="InterPro" id="IPR047854">
    <property type="entry name" value="RFC_lid"/>
</dbReference>
<dbReference type="FunFam" id="1.10.8.60:FF:000021">
    <property type="entry name" value="Replication factor C subunit 1"/>
    <property type="match status" value="1"/>
</dbReference>
<keyword evidence="4" id="KW-0597">Phosphoprotein</keyword>
<protein>
    <recommendedName>
        <fullName evidence="3 10">Replication factor C subunit 1</fullName>
    </recommendedName>
</protein>
<dbReference type="PANTHER" id="PTHR23389">
    <property type="entry name" value="CHROMOSOME TRANSMISSION FIDELITY FACTOR 18"/>
    <property type="match status" value="1"/>
</dbReference>
<comment type="caution">
    <text evidence="13">The sequence shown here is derived from an EMBL/GenBank/DDBJ whole genome shotgun (WGS) entry which is preliminary data.</text>
</comment>
<sequence length="845" mass="93235">MFSFSQNIKQETDSDDSVSMDFDGTSKSPKSRRTVTPNTSQKPRKRKEDNDGEKAPISKGKKKLKKADDEGEHTTAEQGKASGTKKTSHYFQYLQKKTGPVAPGSKSIPVGAENCLAGLTFVFTGELESLSREEAQDLAKRYGAKVTAGPSSRTSYVVVGADAGPKKLEKIDQLKIKTLTEDEFLEFIRTSPTRDNITTSKSSKSTKKAKAVEDAKMLVDEPVKASSSTSNLQGPVAQLWVDKYKPQKLTEVVGNQAQVTRLQKWLEQWEANLRSDFKQVDKNNLAYRAALLSGAPGIGKTTAAHLVGELQGYDIMEFNASDTRNKKAIENAIKIATSNRSIAGYLQSETSKIKADEKGKHKEKTTPSKSNKLLIIMDEVDGMSAGDRGGIVELTSLIKKTQVPIICICNDRQSQKLKTLVNICLDLKFQRPRVESVRSRILTIACRENVKVPPNVIDQLTSSARSDIRQVLNMLSTYFLSAKNIDYDQGKALSKSSEKNFIMNPWDVTAKLFSKLTWSQSSNLTMSDKLELYFNDYDIIPLMVHENYLKHNPARAQRLAQEAKSNVATKLYAMDFFSKAADSISDSDLLDRMIHGTQQHWTLMPAHAVTSCVRPASFIYGDSIHTGGYGGPYSFPSWLGQNSKAQKHQRQLKELHSHMRMRVSGDKTEVRLSYIPTLAPELTLPLVGEDGIPKVIEKMDEYYLNREDWDSLMELGLGPNTANRLLSNVSTKVKTAFTRKYNSTTHPVPLLGVATVNKAPTSAVVVPDIEEAAEAETIPLEDENDGEDEGEQDIGKDKYIKQKGSNVFKAASGKGAKSTRGRGGSKSTGSGRRSIGSSSSKARSK</sequence>
<feature type="compositionally biased region" description="Acidic residues" evidence="11">
    <location>
        <begin position="774"/>
        <end position="792"/>
    </location>
</feature>
<dbReference type="FunFam" id="3.40.50.10190:FF:000001">
    <property type="entry name" value="Replication factor C subunit 1"/>
    <property type="match status" value="1"/>
</dbReference>
<evidence type="ECO:0000256" key="11">
    <source>
        <dbReference type="SAM" id="MobiDB-lite"/>
    </source>
</evidence>
<dbReference type="GO" id="GO:0006271">
    <property type="term" value="P:DNA strand elongation involved in DNA replication"/>
    <property type="evidence" value="ECO:0007669"/>
    <property type="project" value="UniProtKB-ARBA"/>
</dbReference>
<dbReference type="Pfam" id="PF00004">
    <property type="entry name" value="AAA"/>
    <property type="match status" value="1"/>
</dbReference>
<dbReference type="SMART" id="SM00292">
    <property type="entry name" value="BRCT"/>
    <property type="match status" value="1"/>
</dbReference>
<dbReference type="FunFam" id="3.40.50.300:FF:000395">
    <property type="entry name" value="Replication factor C subunit 1"/>
    <property type="match status" value="1"/>
</dbReference>
<evidence type="ECO:0000256" key="5">
    <source>
        <dbReference type="ARBA" id="ARBA00022705"/>
    </source>
</evidence>
<keyword evidence="6 10" id="KW-0547">Nucleotide-binding</keyword>
<dbReference type="AlphaFoldDB" id="A0A9N9AYG9"/>